<dbReference type="PROSITE" id="PS00484">
    <property type="entry name" value="THYROGLOBULIN_1_1"/>
    <property type="match status" value="1"/>
</dbReference>
<evidence type="ECO:0000259" key="5">
    <source>
        <dbReference type="PROSITE" id="PS51162"/>
    </source>
</evidence>
<dbReference type="SUPFAM" id="SSF57610">
    <property type="entry name" value="Thyroglobulin type-1 domain"/>
    <property type="match status" value="1"/>
</dbReference>
<name>A0A3B5LDG8_9TELE</name>
<protein>
    <submittedName>
        <fullName evidence="6">Epithelial cell adhesion molecule</fullName>
    </submittedName>
</protein>
<dbReference type="InterPro" id="IPR043406">
    <property type="entry name" value="EPCAM/Trop-2"/>
</dbReference>
<dbReference type="Pfam" id="PF00086">
    <property type="entry name" value="Thyroglobulin_1"/>
    <property type="match status" value="1"/>
</dbReference>
<evidence type="ECO:0000256" key="2">
    <source>
        <dbReference type="PROSITE-ProRule" id="PRU00500"/>
    </source>
</evidence>
<keyword evidence="1" id="KW-1015">Disulfide bond</keyword>
<dbReference type="PANTHER" id="PTHR14168">
    <property type="entry name" value="TUMOR-ASSOCIATED CALCIUM SIGNAL TRANSDUCER"/>
    <property type="match status" value="1"/>
</dbReference>
<keyword evidence="3" id="KW-0472">Membrane</keyword>
<dbReference type="InterPro" id="IPR036857">
    <property type="entry name" value="Thyroglobulin_1_sf"/>
</dbReference>
<reference evidence="6" key="2">
    <citation type="submission" date="2025-09" db="UniProtKB">
        <authorList>
            <consortium name="Ensembl"/>
        </authorList>
    </citation>
    <scope>IDENTIFICATION</scope>
</reference>
<evidence type="ECO:0000256" key="3">
    <source>
        <dbReference type="SAM" id="Phobius"/>
    </source>
</evidence>
<feature type="transmembrane region" description="Helical" evidence="3">
    <location>
        <begin position="170"/>
        <end position="194"/>
    </location>
</feature>
<evidence type="ECO:0000256" key="4">
    <source>
        <dbReference type="SAM" id="SignalP"/>
    </source>
</evidence>
<evidence type="ECO:0000313" key="6">
    <source>
        <dbReference type="Ensembl" id="ENSXCOP00000008605.1"/>
    </source>
</evidence>
<keyword evidence="3" id="KW-1133">Transmembrane helix</keyword>
<dbReference type="PANTHER" id="PTHR14168:SF4">
    <property type="entry name" value="EPITHELIAL CELL ADHESION MOLECULE PRECURSOR"/>
    <property type="match status" value="1"/>
</dbReference>
<dbReference type="SMART" id="SM00211">
    <property type="entry name" value="TY"/>
    <property type="match status" value="1"/>
</dbReference>
<dbReference type="Gene3D" id="4.10.800.10">
    <property type="entry name" value="Thyroglobulin type-1"/>
    <property type="match status" value="1"/>
</dbReference>
<feature type="signal peptide" evidence="4">
    <location>
        <begin position="1"/>
        <end position="20"/>
    </location>
</feature>
<dbReference type="CDD" id="cd00191">
    <property type="entry name" value="TY"/>
    <property type="match status" value="1"/>
</dbReference>
<keyword evidence="3" id="KW-0812">Transmembrane</keyword>
<sequence>MKGFILLALAVFAALQTVESACSPCRTMKWVNCDGAPCTCQITLDDSNRPAIDCEKLVSKCFLMKAEMYRRKMGQDVRINIGGKPHEDAIMDNDGIYNPDCENDGKFKAKQCNNTDECWCVNSAGVRRTDKGDKNMNCSKLLNGGSQKLDLNKIVVYYVDEERPTITMQYLTGGIIAVIVVVVLVVVLGLLALVSAQFKVKMPKSPA</sequence>
<dbReference type="GO" id="GO:0016020">
    <property type="term" value="C:membrane"/>
    <property type="evidence" value="ECO:0007669"/>
    <property type="project" value="InterPro"/>
</dbReference>
<keyword evidence="7" id="KW-1185">Reference proteome</keyword>
<proteinExistence type="predicted"/>
<keyword evidence="4" id="KW-0732">Signal</keyword>
<feature type="chain" id="PRO_5017260690" evidence="4">
    <location>
        <begin position="21"/>
        <end position="207"/>
    </location>
</feature>
<organism evidence="6 7">
    <name type="scientific">Xiphophorus couchianus</name>
    <name type="common">Monterrey platyfish</name>
    <dbReference type="NCBI Taxonomy" id="32473"/>
    <lineage>
        <taxon>Eukaryota</taxon>
        <taxon>Metazoa</taxon>
        <taxon>Chordata</taxon>
        <taxon>Craniata</taxon>
        <taxon>Vertebrata</taxon>
        <taxon>Euteleostomi</taxon>
        <taxon>Actinopterygii</taxon>
        <taxon>Neopterygii</taxon>
        <taxon>Teleostei</taxon>
        <taxon>Neoteleostei</taxon>
        <taxon>Acanthomorphata</taxon>
        <taxon>Ovalentaria</taxon>
        <taxon>Atherinomorphae</taxon>
        <taxon>Cyprinodontiformes</taxon>
        <taxon>Poeciliidae</taxon>
        <taxon>Poeciliinae</taxon>
        <taxon>Xiphophorus</taxon>
    </lineage>
</organism>
<dbReference type="Proteomes" id="UP000261380">
    <property type="component" value="Unplaced"/>
</dbReference>
<evidence type="ECO:0000313" key="7">
    <source>
        <dbReference type="Proteomes" id="UP000261380"/>
    </source>
</evidence>
<reference evidence="6" key="1">
    <citation type="submission" date="2025-08" db="UniProtKB">
        <authorList>
            <consortium name="Ensembl"/>
        </authorList>
    </citation>
    <scope>IDENTIFICATION</scope>
</reference>
<dbReference type="Ensembl" id="ENSXCOT00000008711.1">
    <property type="protein sequence ID" value="ENSXCOP00000008605.1"/>
    <property type="gene ID" value="ENSXCOG00000006580.1"/>
</dbReference>
<accession>A0A3B5LDG8</accession>
<feature type="domain" description="Thyroglobulin type-1" evidence="5">
    <location>
        <begin position="58"/>
        <end position="138"/>
    </location>
</feature>
<dbReference type="GeneTree" id="ENSGT00390000018245"/>
<dbReference type="InterPro" id="IPR000716">
    <property type="entry name" value="Thyroglobulin_1"/>
</dbReference>
<evidence type="ECO:0000256" key="1">
    <source>
        <dbReference type="ARBA" id="ARBA00023157"/>
    </source>
</evidence>
<dbReference type="PROSITE" id="PS51162">
    <property type="entry name" value="THYROGLOBULIN_1_2"/>
    <property type="match status" value="1"/>
</dbReference>
<comment type="caution">
    <text evidence="2">Lacks conserved residue(s) required for the propagation of feature annotation.</text>
</comment>
<dbReference type="AlphaFoldDB" id="A0A3B5LDG8"/>